<accession>A0ABR2YVN3</accession>
<dbReference type="Gene3D" id="2.130.10.10">
    <property type="entry name" value="YVTN repeat-like/Quinoprotein amine dehydrogenase"/>
    <property type="match status" value="1"/>
</dbReference>
<dbReference type="Pfam" id="PF24805">
    <property type="entry name" value="EIF3I"/>
    <property type="match status" value="1"/>
</dbReference>
<comment type="subunit">
    <text evidence="7">Component of the eukaryotic translation initiation factor 3 (eIF-3) complex.</text>
</comment>
<evidence type="ECO:0000256" key="8">
    <source>
        <dbReference type="PROSITE-ProRule" id="PRU00221"/>
    </source>
</evidence>
<keyword evidence="4" id="KW-0677">Repeat</keyword>
<dbReference type="InterPro" id="IPR001680">
    <property type="entry name" value="WD40_rpt"/>
</dbReference>
<keyword evidence="10" id="KW-1185">Reference proteome</keyword>
<dbReference type="PROSITE" id="PS00678">
    <property type="entry name" value="WD_REPEATS_1"/>
    <property type="match status" value="1"/>
</dbReference>
<sequence length="324" mass="36039">MRPYLLKGHERPLTQLKYNREGDLLFSCAKDHHPTLWFSEDGARIGTYIGHNGAVNTCDVSMDSTRLLTGSSDSSAKLWEVETGRNVFTFKYKAPCRAVSFSIDEQLAALSTDPFMTTTPVINIVRISEDPSEQSDEPVQRLTGFSKKINRVTFTDLNTVLISAGEDGIVRRWDVETGKVKEEAQLHDKEIRDMQLYMDGTHMVTASVDKMVKLVDTQTLEVLKSFNTDRPANAAALSPIFDQVLIGGGQDAADVTTTSDRAGGFQSRFIHKIFMEEIGSVRGHFGPINAVAFRPDGRSFATGGEDGYIRINHFDNDYLSGRFL</sequence>
<proteinExistence type="inferred from homology"/>
<feature type="repeat" description="WD" evidence="8">
    <location>
        <begin position="281"/>
        <end position="311"/>
    </location>
</feature>
<dbReference type="PROSITE" id="PS50082">
    <property type="entry name" value="WD_REPEATS_2"/>
    <property type="match status" value="4"/>
</dbReference>
<keyword evidence="2 7" id="KW-0396">Initiation factor</keyword>
<evidence type="ECO:0000256" key="5">
    <source>
        <dbReference type="ARBA" id="ARBA00022917"/>
    </source>
</evidence>
<name>A0ABR2YVN3_9CHLO</name>
<dbReference type="InterPro" id="IPR036322">
    <property type="entry name" value="WD40_repeat_dom_sf"/>
</dbReference>
<comment type="function">
    <text evidence="7">Component of the eukaryotic translation initiation factor 3 (eIF-3) complex, which is involved in protein synthesis of a specialized repertoire of mRNAs and, together with other initiation factors, stimulates binding of mRNA and methionyl-tRNAi to the 40S ribosome. The eIF-3 complex specifically targets and initiates translation of a subset of mRNAs involved in cell proliferation.</text>
</comment>
<dbReference type="CDD" id="cd00200">
    <property type="entry name" value="WD40"/>
    <property type="match status" value="1"/>
</dbReference>
<keyword evidence="5 7" id="KW-0648">Protein biosynthesis</keyword>
<protein>
    <recommendedName>
        <fullName evidence="7">Eukaryotic translation initiation factor 3 subunit I</fullName>
        <shortName evidence="7">eIF3i</shortName>
    </recommendedName>
</protein>
<evidence type="ECO:0000256" key="2">
    <source>
        <dbReference type="ARBA" id="ARBA00022540"/>
    </source>
</evidence>
<evidence type="ECO:0000256" key="4">
    <source>
        <dbReference type="ARBA" id="ARBA00022737"/>
    </source>
</evidence>
<evidence type="ECO:0000256" key="6">
    <source>
        <dbReference type="ARBA" id="ARBA00038394"/>
    </source>
</evidence>
<comment type="similarity">
    <text evidence="6">Belongs to the WD repeat STRAP family.</text>
</comment>
<evidence type="ECO:0000256" key="1">
    <source>
        <dbReference type="ARBA" id="ARBA00022490"/>
    </source>
</evidence>
<dbReference type="PANTHER" id="PTHR19877:SF1">
    <property type="entry name" value="EUKARYOTIC TRANSLATION INITIATION FACTOR 3 SUBUNIT I"/>
    <property type="match status" value="1"/>
</dbReference>
<dbReference type="InterPro" id="IPR015943">
    <property type="entry name" value="WD40/YVTN_repeat-like_dom_sf"/>
</dbReference>
<feature type="repeat" description="WD" evidence="8">
    <location>
        <begin position="48"/>
        <end position="89"/>
    </location>
</feature>
<feature type="repeat" description="WD" evidence="8">
    <location>
        <begin position="6"/>
        <end position="37"/>
    </location>
</feature>
<comment type="caution">
    <text evidence="9">The sequence shown here is derived from an EMBL/GenBank/DDBJ whole genome shotgun (WGS) entry which is preliminary data.</text>
</comment>
<evidence type="ECO:0000313" key="9">
    <source>
        <dbReference type="EMBL" id="KAK9915424.1"/>
    </source>
</evidence>
<dbReference type="InterPro" id="IPR027525">
    <property type="entry name" value="eIF3i"/>
</dbReference>
<gene>
    <name evidence="9" type="ORF">WJX75_008995</name>
</gene>
<dbReference type="HAMAP" id="MF_03008">
    <property type="entry name" value="eIF3i"/>
    <property type="match status" value="1"/>
</dbReference>
<dbReference type="PANTHER" id="PTHR19877">
    <property type="entry name" value="EUKARYOTIC TRANSLATION INITIATION FACTOR 3 SUBUNIT I"/>
    <property type="match status" value="1"/>
</dbReference>
<keyword evidence="3 8" id="KW-0853">WD repeat</keyword>
<evidence type="ECO:0000256" key="7">
    <source>
        <dbReference type="HAMAP-Rule" id="MF_03008"/>
    </source>
</evidence>
<dbReference type="Proteomes" id="UP001491310">
    <property type="component" value="Unassembled WGS sequence"/>
</dbReference>
<dbReference type="SMART" id="SM00320">
    <property type="entry name" value="WD40"/>
    <property type="match status" value="5"/>
</dbReference>
<organism evidence="9 10">
    <name type="scientific">Coccomyxa subellipsoidea</name>
    <dbReference type="NCBI Taxonomy" id="248742"/>
    <lineage>
        <taxon>Eukaryota</taxon>
        <taxon>Viridiplantae</taxon>
        <taxon>Chlorophyta</taxon>
        <taxon>core chlorophytes</taxon>
        <taxon>Trebouxiophyceae</taxon>
        <taxon>Trebouxiophyceae incertae sedis</taxon>
        <taxon>Coccomyxaceae</taxon>
        <taxon>Coccomyxa</taxon>
    </lineage>
</organism>
<comment type="subcellular location">
    <subcellularLocation>
        <location evidence="7">Cytoplasm</location>
    </subcellularLocation>
</comment>
<feature type="repeat" description="WD" evidence="8">
    <location>
        <begin position="142"/>
        <end position="183"/>
    </location>
</feature>
<reference evidence="9 10" key="1">
    <citation type="journal article" date="2024" name="Nat. Commun.">
        <title>Phylogenomics reveals the evolutionary origins of lichenization in chlorophyte algae.</title>
        <authorList>
            <person name="Puginier C."/>
            <person name="Libourel C."/>
            <person name="Otte J."/>
            <person name="Skaloud P."/>
            <person name="Haon M."/>
            <person name="Grisel S."/>
            <person name="Petersen M."/>
            <person name="Berrin J.G."/>
            <person name="Delaux P.M."/>
            <person name="Dal Grande F."/>
            <person name="Keller J."/>
        </authorList>
    </citation>
    <scope>NUCLEOTIDE SEQUENCE [LARGE SCALE GENOMIC DNA]</scope>
    <source>
        <strain evidence="9 10">SAG 216-7</strain>
    </source>
</reference>
<dbReference type="SUPFAM" id="SSF50978">
    <property type="entry name" value="WD40 repeat-like"/>
    <property type="match status" value="1"/>
</dbReference>
<evidence type="ECO:0000313" key="10">
    <source>
        <dbReference type="Proteomes" id="UP001491310"/>
    </source>
</evidence>
<evidence type="ECO:0000256" key="3">
    <source>
        <dbReference type="ARBA" id="ARBA00022574"/>
    </source>
</evidence>
<keyword evidence="1 7" id="KW-0963">Cytoplasm</keyword>
<dbReference type="InterPro" id="IPR019775">
    <property type="entry name" value="WD40_repeat_CS"/>
</dbReference>
<dbReference type="PROSITE" id="PS50294">
    <property type="entry name" value="WD_REPEATS_REGION"/>
    <property type="match status" value="3"/>
</dbReference>
<comment type="similarity">
    <text evidence="7">Belongs to the eIF-3 subunit I family.</text>
</comment>
<dbReference type="EMBL" id="JALJOT010000005">
    <property type="protein sequence ID" value="KAK9915424.1"/>
    <property type="molecule type" value="Genomic_DNA"/>
</dbReference>